<feature type="non-terminal residue" evidence="3">
    <location>
        <position position="1"/>
    </location>
</feature>
<keyword evidence="4" id="KW-1185">Reference proteome</keyword>
<reference evidence="3" key="1">
    <citation type="submission" date="2018-05" db="EMBL/GenBank/DDBJ databases">
        <title>Draft genome of Mucuna pruriens seed.</title>
        <authorList>
            <person name="Nnadi N.E."/>
            <person name="Vos R."/>
            <person name="Hasami M.H."/>
            <person name="Devisetty U.K."/>
            <person name="Aguiy J.C."/>
        </authorList>
    </citation>
    <scope>NUCLEOTIDE SEQUENCE [LARGE SCALE GENOMIC DNA]</scope>
    <source>
        <strain evidence="3">JCA_2017</strain>
    </source>
</reference>
<dbReference type="InterPro" id="IPR043502">
    <property type="entry name" value="DNA/RNA_pol_sf"/>
</dbReference>
<evidence type="ECO:0000313" key="3">
    <source>
        <dbReference type="EMBL" id="RDY07942.1"/>
    </source>
</evidence>
<proteinExistence type="predicted"/>
<dbReference type="SUPFAM" id="SSF56672">
    <property type="entry name" value="DNA/RNA polymerases"/>
    <property type="match status" value="1"/>
</dbReference>
<dbReference type="OrthoDB" id="2020560at2759"/>
<dbReference type="PANTHER" id="PTHR37984:SF5">
    <property type="entry name" value="PROTEIN NYNRIN-LIKE"/>
    <property type="match status" value="1"/>
</dbReference>
<dbReference type="Pfam" id="PF17919">
    <property type="entry name" value="RT_RNaseH_2"/>
    <property type="match status" value="1"/>
</dbReference>
<dbReference type="STRING" id="157652.A0A371HYT2"/>
<dbReference type="Proteomes" id="UP000257109">
    <property type="component" value="Unassembled WGS sequence"/>
</dbReference>
<evidence type="ECO:0000313" key="4">
    <source>
        <dbReference type="Proteomes" id="UP000257109"/>
    </source>
</evidence>
<organism evidence="3 4">
    <name type="scientific">Mucuna pruriens</name>
    <name type="common">Velvet bean</name>
    <name type="synonym">Dolichos pruriens</name>
    <dbReference type="NCBI Taxonomy" id="157652"/>
    <lineage>
        <taxon>Eukaryota</taxon>
        <taxon>Viridiplantae</taxon>
        <taxon>Streptophyta</taxon>
        <taxon>Embryophyta</taxon>
        <taxon>Tracheophyta</taxon>
        <taxon>Spermatophyta</taxon>
        <taxon>Magnoliopsida</taxon>
        <taxon>eudicotyledons</taxon>
        <taxon>Gunneridae</taxon>
        <taxon>Pentapetalae</taxon>
        <taxon>rosids</taxon>
        <taxon>fabids</taxon>
        <taxon>Fabales</taxon>
        <taxon>Fabaceae</taxon>
        <taxon>Papilionoideae</taxon>
        <taxon>50 kb inversion clade</taxon>
        <taxon>NPAAA clade</taxon>
        <taxon>indigoferoid/millettioid clade</taxon>
        <taxon>Phaseoleae</taxon>
        <taxon>Mucuna</taxon>
    </lineage>
</organism>
<sequence length="85" mass="9518">MSLLFSLNPPRCGMRFIRNFSKIALPLSKLLQKDVDFVFDEACVEAFEELKARLTSTPILQAPKWELPFKLMCDASNSALGVVLG</sequence>
<dbReference type="PANTHER" id="PTHR37984">
    <property type="entry name" value="PROTEIN CBG26694"/>
    <property type="match status" value="1"/>
</dbReference>
<dbReference type="Gene3D" id="3.30.70.270">
    <property type="match status" value="1"/>
</dbReference>
<keyword evidence="1" id="KW-0511">Multifunctional enzyme</keyword>
<evidence type="ECO:0000256" key="1">
    <source>
        <dbReference type="ARBA" id="ARBA00023268"/>
    </source>
</evidence>
<feature type="domain" description="Reverse transcriptase/retrotransposon-derived protein RNase H-like" evidence="2">
    <location>
        <begin position="40"/>
        <end position="84"/>
    </location>
</feature>
<dbReference type="GO" id="GO:0003824">
    <property type="term" value="F:catalytic activity"/>
    <property type="evidence" value="ECO:0007669"/>
    <property type="project" value="UniProtKB-KW"/>
</dbReference>
<dbReference type="InterPro" id="IPR050951">
    <property type="entry name" value="Retrovirus_Pol_polyprotein"/>
</dbReference>
<gene>
    <name evidence="3" type="primary">pol</name>
    <name evidence="3" type="ORF">CR513_07882</name>
</gene>
<name>A0A371HYT2_MUCPR</name>
<accession>A0A371HYT2</accession>
<dbReference type="InterPro" id="IPR043128">
    <property type="entry name" value="Rev_trsase/Diguanyl_cyclase"/>
</dbReference>
<dbReference type="EMBL" id="QJKJ01001371">
    <property type="protein sequence ID" value="RDY07942.1"/>
    <property type="molecule type" value="Genomic_DNA"/>
</dbReference>
<protein>
    <submittedName>
        <fullName evidence="3">Retrovirus-related Pol polyprotein</fullName>
    </submittedName>
</protein>
<dbReference type="AlphaFoldDB" id="A0A371HYT2"/>
<comment type="caution">
    <text evidence="3">The sequence shown here is derived from an EMBL/GenBank/DDBJ whole genome shotgun (WGS) entry which is preliminary data.</text>
</comment>
<dbReference type="InterPro" id="IPR041577">
    <property type="entry name" value="RT_RNaseH_2"/>
</dbReference>
<evidence type="ECO:0000259" key="2">
    <source>
        <dbReference type="Pfam" id="PF17919"/>
    </source>
</evidence>